<sequence>MIDIDEIKDDLNTDYIVPNTYLEEKKEKMKIEIKYNEKYILFQSDKKGAISLECFNQNQECINRRADYIIITVKNNTIHCVIIELKKNDDPREQLILTEYFAQFMLNRICYKYYKNKKFPNIVFRKIGAFKDKIPGKFKTLTKPSKIYNDKGFAYIDKNTLLLGAYL</sequence>
<protein>
    <submittedName>
        <fullName evidence="1">Uncharacterized protein</fullName>
    </submittedName>
</protein>
<comment type="caution">
    <text evidence="1">The sequence shown here is derived from an EMBL/GenBank/DDBJ whole genome shotgun (WGS) entry which is preliminary data.</text>
</comment>
<name>A0A5J4QNE0_9ZZZZ</name>
<reference evidence="1" key="1">
    <citation type="submission" date="2019-03" db="EMBL/GenBank/DDBJ databases">
        <title>Single cell metagenomics reveals metabolic interactions within the superorganism composed of flagellate Streblomastix strix and complex community of Bacteroidetes bacteria on its surface.</title>
        <authorList>
            <person name="Treitli S.C."/>
            <person name="Kolisko M."/>
            <person name="Husnik F."/>
            <person name="Keeling P."/>
            <person name="Hampl V."/>
        </authorList>
    </citation>
    <scope>NUCLEOTIDE SEQUENCE</scope>
    <source>
        <strain evidence="1">STM</strain>
    </source>
</reference>
<gene>
    <name evidence="1" type="ORF">EZS27_027936</name>
</gene>
<proteinExistence type="predicted"/>
<dbReference type="AlphaFoldDB" id="A0A5J4QNE0"/>
<evidence type="ECO:0000313" key="1">
    <source>
        <dbReference type="EMBL" id="KAA6322531.1"/>
    </source>
</evidence>
<dbReference type="EMBL" id="SNRY01003020">
    <property type="protein sequence ID" value="KAA6322531.1"/>
    <property type="molecule type" value="Genomic_DNA"/>
</dbReference>
<organism evidence="1">
    <name type="scientific">termite gut metagenome</name>
    <dbReference type="NCBI Taxonomy" id="433724"/>
    <lineage>
        <taxon>unclassified sequences</taxon>
        <taxon>metagenomes</taxon>
        <taxon>organismal metagenomes</taxon>
    </lineage>
</organism>
<accession>A0A5J4QNE0</accession>